<dbReference type="EMBL" id="JACHXK010000025">
    <property type="protein sequence ID" value="MBB3114036.1"/>
    <property type="molecule type" value="Genomic_DNA"/>
</dbReference>
<evidence type="ECO:0000313" key="1">
    <source>
        <dbReference type="EMBL" id="MBB3114036.1"/>
    </source>
</evidence>
<proteinExistence type="predicted"/>
<keyword evidence="2" id="KW-1185">Reference proteome</keyword>
<dbReference type="AlphaFoldDB" id="A0A7W5B5J3"/>
<sequence>MHTVPYLTMFRLSASLISRVNAELDFVISDADMEILKHIEHIQNYGEHSFFPVFGGKLK</sequence>
<dbReference type="Proteomes" id="UP000570361">
    <property type="component" value="Unassembled WGS sequence"/>
</dbReference>
<name>A0A7W5B5J3_9BACL</name>
<evidence type="ECO:0000313" key="2">
    <source>
        <dbReference type="Proteomes" id="UP000570361"/>
    </source>
</evidence>
<accession>A0A7W5B5J3</accession>
<reference evidence="1 2" key="1">
    <citation type="submission" date="2020-08" db="EMBL/GenBank/DDBJ databases">
        <title>Genomic Encyclopedia of Type Strains, Phase III (KMG-III): the genomes of soil and plant-associated and newly described type strains.</title>
        <authorList>
            <person name="Whitman W."/>
        </authorList>
    </citation>
    <scope>NUCLEOTIDE SEQUENCE [LARGE SCALE GENOMIC DNA]</scope>
    <source>
        <strain evidence="1 2">CECT 5862</strain>
    </source>
</reference>
<gene>
    <name evidence="1" type="ORF">FHS18_006152</name>
</gene>
<protein>
    <submittedName>
        <fullName evidence="1">Uncharacterized protein</fullName>
    </submittedName>
</protein>
<organism evidence="1 2">
    <name type="scientific">Paenibacillus phyllosphaerae</name>
    <dbReference type="NCBI Taxonomy" id="274593"/>
    <lineage>
        <taxon>Bacteria</taxon>
        <taxon>Bacillati</taxon>
        <taxon>Bacillota</taxon>
        <taxon>Bacilli</taxon>
        <taxon>Bacillales</taxon>
        <taxon>Paenibacillaceae</taxon>
        <taxon>Paenibacillus</taxon>
    </lineage>
</organism>
<comment type="caution">
    <text evidence="1">The sequence shown here is derived from an EMBL/GenBank/DDBJ whole genome shotgun (WGS) entry which is preliminary data.</text>
</comment>